<dbReference type="NCBIfam" id="NF033542">
    <property type="entry name" value="transpos_IS110"/>
    <property type="match status" value="1"/>
</dbReference>
<dbReference type="InterPro" id="IPR003346">
    <property type="entry name" value="Transposase_20"/>
</dbReference>
<gene>
    <name evidence="4" type="ORF">D1Y85_10330</name>
</gene>
<evidence type="ECO:0000313" key="4">
    <source>
        <dbReference type="EMBL" id="RQH07058.1"/>
    </source>
</evidence>
<dbReference type="InterPro" id="IPR002525">
    <property type="entry name" value="Transp_IS110-like_N"/>
</dbReference>
<sequence length="336" mass="37269">MEPTTIAIDLATRVFQIHYVEPETGAIHSKVLKRAQLVPFFTNLAASRVVMEACGSAHYWARVLARLGHDVRLIAAQFVRPFVKSNKNDAADAAAIWEAAQRPGMRFVAVKTEDQQAMLALHRIRQQLVRMRVMQVNQLRGLLYEFGVVLPQGRRTSIEAAKAALASLADQLPAMLVDSLQDQCSRLRALDEQIARLEQRILDWRRNDDACRRISEIPGVGVLTATAAVSVIGQAETFRSGREFAAYLGLVPRQNSSGGKVKLGGISKRGDVYLRTLLIHGARSVISSSRHLPERLRQMLTRRPTNIVAVALANKMARTIWALLAYGRTYEATPAS</sequence>
<dbReference type="PANTHER" id="PTHR33055">
    <property type="entry name" value="TRANSPOSASE FOR INSERTION SEQUENCE ELEMENT IS1111A"/>
    <property type="match status" value="1"/>
</dbReference>
<name>A0A3N6MTE1_9BURK</name>
<dbReference type="RefSeq" id="WP_124150950.1">
    <property type="nucleotide sequence ID" value="NZ_RQIS01000006.1"/>
</dbReference>
<evidence type="ECO:0000313" key="5">
    <source>
        <dbReference type="Proteomes" id="UP000272778"/>
    </source>
</evidence>
<comment type="caution">
    <text evidence="4">The sequence shown here is derived from an EMBL/GenBank/DDBJ whole genome shotgun (WGS) entry which is preliminary data.</text>
</comment>
<dbReference type="InterPro" id="IPR047650">
    <property type="entry name" value="Transpos_IS110"/>
</dbReference>
<dbReference type="GO" id="GO:0003677">
    <property type="term" value="F:DNA binding"/>
    <property type="evidence" value="ECO:0007669"/>
    <property type="project" value="InterPro"/>
</dbReference>
<dbReference type="Pfam" id="PF01548">
    <property type="entry name" value="DEDD_Tnp_IS110"/>
    <property type="match status" value="1"/>
</dbReference>
<dbReference type="EMBL" id="RQIS01000006">
    <property type="protein sequence ID" value="RQH07058.1"/>
    <property type="molecule type" value="Genomic_DNA"/>
</dbReference>
<keyword evidence="5" id="KW-1185">Reference proteome</keyword>
<evidence type="ECO:0000259" key="3">
    <source>
        <dbReference type="Pfam" id="PF02371"/>
    </source>
</evidence>
<dbReference type="GO" id="GO:0006313">
    <property type="term" value="P:DNA transposition"/>
    <property type="evidence" value="ECO:0007669"/>
    <property type="project" value="InterPro"/>
</dbReference>
<evidence type="ECO:0000259" key="2">
    <source>
        <dbReference type="Pfam" id="PF01548"/>
    </source>
</evidence>
<dbReference type="AlphaFoldDB" id="A0A3N6MTE1"/>
<protein>
    <submittedName>
        <fullName evidence="4">IS110 family transposase</fullName>
    </submittedName>
</protein>
<proteinExistence type="predicted"/>
<dbReference type="Pfam" id="PF02371">
    <property type="entry name" value="Transposase_20"/>
    <property type="match status" value="1"/>
</dbReference>
<dbReference type="Proteomes" id="UP000272778">
    <property type="component" value="Unassembled WGS sequence"/>
</dbReference>
<organism evidence="4 5">
    <name type="scientific">Paraburkholderia dinghuensis</name>
    <dbReference type="NCBI Taxonomy" id="2305225"/>
    <lineage>
        <taxon>Bacteria</taxon>
        <taxon>Pseudomonadati</taxon>
        <taxon>Pseudomonadota</taxon>
        <taxon>Betaproteobacteria</taxon>
        <taxon>Burkholderiales</taxon>
        <taxon>Burkholderiaceae</taxon>
        <taxon>Paraburkholderia</taxon>
    </lineage>
</organism>
<keyword evidence="1" id="KW-0175">Coiled coil</keyword>
<feature type="coiled-coil region" evidence="1">
    <location>
        <begin position="180"/>
        <end position="207"/>
    </location>
</feature>
<feature type="domain" description="Transposase IS116/IS110/IS902 C-terminal" evidence="3">
    <location>
        <begin position="211"/>
        <end position="291"/>
    </location>
</feature>
<evidence type="ECO:0000256" key="1">
    <source>
        <dbReference type="SAM" id="Coils"/>
    </source>
</evidence>
<dbReference type="OrthoDB" id="5289737at2"/>
<feature type="domain" description="Transposase IS110-like N-terminal" evidence="2">
    <location>
        <begin position="43"/>
        <end position="145"/>
    </location>
</feature>
<reference evidence="4 5" key="1">
    <citation type="submission" date="2018-11" db="EMBL/GenBank/DDBJ databases">
        <title>Paraburkholderia sp. DHOA04, isolated from soil.</title>
        <authorList>
            <person name="Gao Z.-H."/>
            <person name="Qiu L.-H."/>
            <person name="Fu J.-C."/>
        </authorList>
    </citation>
    <scope>NUCLEOTIDE SEQUENCE [LARGE SCALE GENOMIC DNA]</scope>
    <source>
        <strain evidence="4 5">DHOA04</strain>
    </source>
</reference>
<dbReference type="PANTHER" id="PTHR33055:SF3">
    <property type="entry name" value="PUTATIVE TRANSPOSASE FOR IS117-RELATED"/>
    <property type="match status" value="1"/>
</dbReference>
<dbReference type="GO" id="GO:0004803">
    <property type="term" value="F:transposase activity"/>
    <property type="evidence" value="ECO:0007669"/>
    <property type="project" value="InterPro"/>
</dbReference>
<accession>A0A3N6MTE1</accession>